<comment type="caution">
    <text evidence="15">The sequence shown here is derived from an EMBL/GenBank/DDBJ whole genome shotgun (WGS) entry which is preliminary data.</text>
</comment>
<gene>
    <name evidence="15" type="ORF">BCY91_09740</name>
</gene>
<dbReference type="Pfam" id="PF02742">
    <property type="entry name" value="Fe_dep_repr_C"/>
    <property type="match status" value="1"/>
</dbReference>
<dbReference type="InterPro" id="IPR050536">
    <property type="entry name" value="DtxR_MntR_Metal-Reg"/>
</dbReference>
<organism evidence="15 16">
    <name type="scientific">Pelobium manganitolerans</name>
    <dbReference type="NCBI Taxonomy" id="1842495"/>
    <lineage>
        <taxon>Bacteria</taxon>
        <taxon>Pseudomonadati</taxon>
        <taxon>Bacteroidota</taxon>
        <taxon>Sphingobacteriia</taxon>
        <taxon>Sphingobacteriales</taxon>
        <taxon>Sphingobacteriaceae</taxon>
        <taxon>Pelobium</taxon>
    </lineage>
</organism>
<evidence type="ECO:0000256" key="13">
    <source>
        <dbReference type="ARBA" id="ARBA00032593"/>
    </source>
</evidence>
<accession>A0A419S3S7</accession>
<dbReference type="InterPro" id="IPR022689">
    <property type="entry name" value="Iron_dep_repressor"/>
</dbReference>
<dbReference type="SUPFAM" id="SSF47979">
    <property type="entry name" value="Iron-dependent repressor protein, dimerization domain"/>
    <property type="match status" value="1"/>
</dbReference>
<evidence type="ECO:0000313" key="15">
    <source>
        <dbReference type="EMBL" id="RKD13830.1"/>
    </source>
</evidence>
<sequence length="217" mass="24632">MLSFTEENYLKALLRITLDNGVEEVGTNELAAQLEVRPATVTDMLKRLKEKKLINYQKYGKIGLNDSGRKIALEILRKHRLWETFLYEKLEFDWDEVHEIAEQLEHIKSPKLINKLDAFLNFPQFDPHGDPIPTEAGELKVSYKKTLAEVAVGETCKLAAVKDNSAAFLQYVVKVGLGISSMIKVVARQDFDDMMQIEVNGVSHFVSDKFASNVFVV</sequence>
<dbReference type="InterPro" id="IPR007167">
    <property type="entry name" value="Fe-transptr_FeoA-like"/>
</dbReference>
<proteinExistence type="inferred from homology"/>
<comment type="subcellular location">
    <subcellularLocation>
        <location evidence="1">Cytoplasm</location>
    </subcellularLocation>
</comment>
<protein>
    <recommendedName>
        <fullName evidence="4">Transcriptional regulator MntR</fullName>
    </recommendedName>
    <alternativeName>
        <fullName evidence="13">Manganese transport regulator</fullName>
    </alternativeName>
</protein>
<dbReference type="RefSeq" id="WP_120182739.1">
    <property type="nucleotide sequence ID" value="NZ_MBTA01000027.1"/>
</dbReference>
<dbReference type="InterPro" id="IPR036388">
    <property type="entry name" value="WH-like_DNA-bd_sf"/>
</dbReference>
<dbReference type="InterPro" id="IPR036421">
    <property type="entry name" value="Fe_dep_repressor_sf"/>
</dbReference>
<evidence type="ECO:0000259" key="14">
    <source>
        <dbReference type="PROSITE" id="PS50944"/>
    </source>
</evidence>
<dbReference type="GO" id="GO:0005737">
    <property type="term" value="C:cytoplasm"/>
    <property type="evidence" value="ECO:0007669"/>
    <property type="project" value="UniProtKB-SubCell"/>
</dbReference>
<dbReference type="Gene3D" id="1.10.10.10">
    <property type="entry name" value="Winged helix-like DNA-binding domain superfamily/Winged helix DNA-binding domain"/>
    <property type="match status" value="1"/>
</dbReference>
<comment type="subunit">
    <text evidence="3">Homodimer.</text>
</comment>
<name>A0A419S3S7_9SPHI</name>
<comment type="function">
    <text evidence="12">In the presence of manganese, represses expression of mntH and mntS. Up-regulates expression of mntP.</text>
</comment>
<evidence type="ECO:0000256" key="11">
    <source>
        <dbReference type="ARBA" id="ARBA00023211"/>
    </source>
</evidence>
<comment type="similarity">
    <text evidence="2">Belongs to the DtxR/MntR family.</text>
</comment>
<dbReference type="Pfam" id="PF04023">
    <property type="entry name" value="FeoA"/>
    <property type="match status" value="1"/>
</dbReference>
<dbReference type="Proteomes" id="UP000283433">
    <property type="component" value="Unassembled WGS sequence"/>
</dbReference>
<dbReference type="OrthoDB" id="9791355at2"/>
<dbReference type="PROSITE" id="PS50944">
    <property type="entry name" value="HTH_DTXR"/>
    <property type="match status" value="1"/>
</dbReference>
<dbReference type="PANTHER" id="PTHR33238:SF11">
    <property type="entry name" value="TRANSCRIPTIONAL REGULATOR MNTR"/>
    <property type="match status" value="1"/>
</dbReference>
<evidence type="ECO:0000256" key="6">
    <source>
        <dbReference type="ARBA" id="ARBA00022491"/>
    </source>
</evidence>
<keyword evidence="5" id="KW-0963">Cytoplasm</keyword>
<dbReference type="Gene3D" id="2.30.30.90">
    <property type="match status" value="1"/>
</dbReference>
<dbReference type="Pfam" id="PF01325">
    <property type="entry name" value="Fe_dep_repress"/>
    <property type="match status" value="1"/>
</dbReference>
<evidence type="ECO:0000256" key="4">
    <source>
        <dbReference type="ARBA" id="ARBA00022386"/>
    </source>
</evidence>
<keyword evidence="8" id="KW-0238">DNA-binding</keyword>
<evidence type="ECO:0000256" key="7">
    <source>
        <dbReference type="ARBA" id="ARBA00023015"/>
    </source>
</evidence>
<evidence type="ECO:0000256" key="12">
    <source>
        <dbReference type="ARBA" id="ARBA00025185"/>
    </source>
</evidence>
<dbReference type="InterPro" id="IPR001367">
    <property type="entry name" value="Fe_dep_repressor"/>
</dbReference>
<evidence type="ECO:0000256" key="10">
    <source>
        <dbReference type="ARBA" id="ARBA00023163"/>
    </source>
</evidence>
<dbReference type="GO" id="GO:0046914">
    <property type="term" value="F:transition metal ion binding"/>
    <property type="evidence" value="ECO:0007669"/>
    <property type="project" value="InterPro"/>
</dbReference>
<keyword evidence="10" id="KW-0804">Transcription</keyword>
<evidence type="ECO:0000256" key="9">
    <source>
        <dbReference type="ARBA" id="ARBA00023159"/>
    </source>
</evidence>
<evidence type="ECO:0000256" key="8">
    <source>
        <dbReference type="ARBA" id="ARBA00023125"/>
    </source>
</evidence>
<keyword evidence="7" id="KW-0805">Transcription regulation</keyword>
<dbReference type="PANTHER" id="PTHR33238">
    <property type="entry name" value="IRON (METAL) DEPENDENT REPRESSOR, DTXR FAMILY"/>
    <property type="match status" value="1"/>
</dbReference>
<dbReference type="InterPro" id="IPR036390">
    <property type="entry name" value="WH_DNA-bd_sf"/>
</dbReference>
<dbReference type="GO" id="GO:0003700">
    <property type="term" value="F:DNA-binding transcription factor activity"/>
    <property type="evidence" value="ECO:0007669"/>
    <property type="project" value="InterPro"/>
</dbReference>
<keyword evidence="9" id="KW-0010">Activator</keyword>
<dbReference type="Gene3D" id="1.10.60.10">
    <property type="entry name" value="Iron dependent repressor, metal binding and dimerisation domain"/>
    <property type="match status" value="1"/>
</dbReference>
<dbReference type="InterPro" id="IPR038157">
    <property type="entry name" value="FeoA_core_dom"/>
</dbReference>
<evidence type="ECO:0000256" key="2">
    <source>
        <dbReference type="ARBA" id="ARBA00007871"/>
    </source>
</evidence>
<dbReference type="GO" id="GO:0003677">
    <property type="term" value="F:DNA binding"/>
    <property type="evidence" value="ECO:0007669"/>
    <property type="project" value="UniProtKB-KW"/>
</dbReference>
<dbReference type="SMART" id="SM00899">
    <property type="entry name" value="FeoA"/>
    <property type="match status" value="1"/>
</dbReference>
<evidence type="ECO:0000313" key="16">
    <source>
        <dbReference type="Proteomes" id="UP000283433"/>
    </source>
</evidence>
<dbReference type="SUPFAM" id="SSF46785">
    <property type="entry name" value="Winged helix' DNA-binding domain"/>
    <property type="match status" value="1"/>
</dbReference>
<evidence type="ECO:0000256" key="3">
    <source>
        <dbReference type="ARBA" id="ARBA00011738"/>
    </source>
</evidence>
<keyword evidence="6" id="KW-0678">Repressor</keyword>
<feature type="domain" description="HTH dtxR-type" evidence="14">
    <location>
        <begin position="1"/>
        <end position="65"/>
    </location>
</feature>
<dbReference type="InterPro" id="IPR022687">
    <property type="entry name" value="HTH_DTXR"/>
</dbReference>
<keyword evidence="16" id="KW-1185">Reference proteome</keyword>
<dbReference type="EMBL" id="MBTA01000027">
    <property type="protein sequence ID" value="RKD13830.1"/>
    <property type="molecule type" value="Genomic_DNA"/>
</dbReference>
<dbReference type="SMART" id="SM00529">
    <property type="entry name" value="HTH_DTXR"/>
    <property type="match status" value="1"/>
</dbReference>
<reference evidence="15 16" key="1">
    <citation type="submission" date="2016-07" db="EMBL/GenBank/DDBJ databases">
        <title>Genome of Pelobium manganitolerans.</title>
        <authorList>
            <person name="Wu S."/>
            <person name="Wang G."/>
        </authorList>
    </citation>
    <scope>NUCLEOTIDE SEQUENCE [LARGE SCALE GENOMIC DNA]</scope>
    <source>
        <strain evidence="15 16">YS-25</strain>
    </source>
</reference>
<keyword evidence="11" id="KW-0464">Manganese</keyword>
<evidence type="ECO:0000256" key="5">
    <source>
        <dbReference type="ARBA" id="ARBA00022490"/>
    </source>
</evidence>
<dbReference type="AlphaFoldDB" id="A0A419S3S7"/>
<evidence type="ECO:0000256" key="1">
    <source>
        <dbReference type="ARBA" id="ARBA00004496"/>
    </source>
</evidence>
<dbReference type="GO" id="GO:0046983">
    <property type="term" value="F:protein dimerization activity"/>
    <property type="evidence" value="ECO:0007669"/>
    <property type="project" value="InterPro"/>
</dbReference>